<reference evidence="4 5" key="2">
    <citation type="submission" date="2018-11" db="EMBL/GenBank/DDBJ databases">
        <authorList>
            <consortium name="Pathogen Informatics"/>
        </authorList>
    </citation>
    <scope>NUCLEOTIDE SEQUENCE [LARGE SCALE GENOMIC DNA]</scope>
</reference>
<sequence>MVLHELIVSLSDNPYFGAGFGLFGLGTAAAFARKGFQIGMLVFRRKCMISVEVTSEDKCYSWFVFIYLIDHIRAYRSSSHMLSPLPDCEDKVLGGIMRREQVHQFLDDKQLLKWINDNAAAQTQHVSVETSYHQSDGGKVSTRFTFMPSPGDHYIKYNGRWLKIERNREKQMVSLQHGTPYETAIKQLQSGTVVFAAAGAEWRQFGHPRRKRPLDSVILDRDVKERLVADVQEFIRSSRWYVDRGIPYRRGYLLYGPPGCGKSSFIMALASELEFSICMLSLSERTLTDDRLQYLLNIAPLQSIILLEDVDAAFIAREDQSDRT</sequence>
<dbReference type="PANTHER" id="PTHR23070">
    <property type="entry name" value="BCS1 AAA-TYPE ATPASE"/>
    <property type="match status" value="1"/>
</dbReference>
<dbReference type="InterPro" id="IPR050747">
    <property type="entry name" value="Mitochondrial_chaperone_BCS1"/>
</dbReference>
<evidence type="ECO:0000256" key="2">
    <source>
        <dbReference type="SAM" id="Phobius"/>
    </source>
</evidence>
<gene>
    <name evidence="4" type="ORF">SBAD_LOCUS3161</name>
</gene>
<accession>A0A183IHR6</accession>
<dbReference type="Gene3D" id="3.40.50.300">
    <property type="entry name" value="P-loop containing nucleotide triphosphate hydrolases"/>
    <property type="match status" value="1"/>
</dbReference>
<dbReference type="EMBL" id="UZAM01007602">
    <property type="protein sequence ID" value="VDP00257.1"/>
    <property type="molecule type" value="Genomic_DNA"/>
</dbReference>
<dbReference type="SUPFAM" id="SSF52540">
    <property type="entry name" value="P-loop containing nucleoside triphosphate hydrolases"/>
    <property type="match status" value="1"/>
</dbReference>
<reference evidence="6" key="1">
    <citation type="submission" date="2016-06" db="UniProtKB">
        <authorList>
            <consortium name="WormBaseParasite"/>
        </authorList>
    </citation>
    <scope>IDENTIFICATION</scope>
</reference>
<evidence type="ECO:0000256" key="1">
    <source>
        <dbReference type="ARBA" id="ARBA00004325"/>
    </source>
</evidence>
<comment type="subcellular location">
    <subcellularLocation>
        <location evidence="1">Mitochondrion membrane</location>
    </subcellularLocation>
</comment>
<evidence type="ECO:0000259" key="3">
    <source>
        <dbReference type="SMART" id="SM01024"/>
    </source>
</evidence>
<keyword evidence="5" id="KW-1185">Reference proteome</keyword>
<protein>
    <submittedName>
        <fullName evidence="6">BCS1_N domain-containing protein</fullName>
    </submittedName>
</protein>
<evidence type="ECO:0000313" key="5">
    <source>
        <dbReference type="Proteomes" id="UP000270296"/>
    </source>
</evidence>
<proteinExistence type="predicted"/>
<dbReference type="GO" id="GO:0016887">
    <property type="term" value="F:ATP hydrolysis activity"/>
    <property type="evidence" value="ECO:0007669"/>
    <property type="project" value="InterPro"/>
</dbReference>
<evidence type="ECO:0000313" key="4">
    <source>
        <dbReference type="EMBL" id="VDP00257.1"/>
    </source>
</evidence>
<dbReference type="InterPro" id="IPR003959">
    <property type="entry name" value="ATPase_AAA_core"/>
</dbReference>
<dbReference type="WBParaSite" id="SBAD_0000330701-mRNA-1">
    <property type="protein sequence ID" value="SBAD_0000330701-mRNA-1"/>
    <property type="gene ID" value="SBAD_0000330701"/>
</dbReference>
<keyword evidence="2" id="KW-0472">Membrane</keyword>
<organism evidence="6">
    <name type="scientific">Soboliphyme baturini</name>
    <dbReference type="NCBI Taxonomy" id="241478"/>
    <lineage>
        <taxon>Eukaryota</taxon>
        <taxon>Metazoa</taxon>
        <taxon>Ecdysozoa</taxon>
        <taxon>Nematoda</taxon>
        <taxon>Enoplea</taxon>
        <taxon>Dorylaimia</taxon>
        <taxon>Dioctophymatida</taxon>
        <taxon>Dioctophymatoidea</taxon>
        <taxon>Soboliphymatidae</taxon>
        <taxon>Soboliphyme</taxon>
    </lineage>
</organism>
<dbReference type="Pfam" id="PF08740">
    <property type="entry name" value="BCS1_N"/>
    <property type="match status" value="1"/>
</dbReference>
<dbReference type="SMART" id="SM01024">
    <property type="entry name" value="BCS1_N"/>
    <property type="match status" value="1"/>
</dbReference>
<name>A0A183IHR6_9BILA</name>
<dbReference type="InterPro" id="IPR027417">
    <property type="entry name" value="P-loop_NTPase"/>
</dbReference>
<evidence type="ECO:0000313" key="6">
    <source>
        <dbReference type="WBParaSite" id="SBAD_0000330701-mRNA-1"/>
    </source>
</evidence>
<feature type="domain" description="BCS1 N-terminal" evidence="3">
    <location>
        <begin position="23"/>
        <end position="217"/>
    </location>
</feature>
<dbReference type="GO" id="GO:0031966">
    <property type="term" value="C:mitochondrial membrane"/>
    <property type="evidence" value="ECO:0007669"/>
    <property type="project" value="UniProtKB-SubCell"/>
</dbReference>
<dbReference type="GO" id="GO:0005524">
    <property type="term" value="F:ATP binding"/>
    <property type="evidence" value="ECO:0007669"/>
    <property type="project" value="InterPro"/>
</dbReference>
<dbReference type="AlphaFoldDB" id="A0A183IHR6"/>
<dbReference type="Pfam" id="PF00004">
    <property type="entry name" value="AAA"/>
    <property type="match status" value="1"/>
</dbReference>
<dbReference type="OrthoDB" id="10251412at2759"/>
<dbReference type="Proteomes" id="UP000270296">
    <property type="component" value="Unassembled WGS sequence"/>
</dbReference>
<feature type="transmembrane region" description="Helical" evidence="2">
    <location>
        <begin position="15"/>
        <end position="36"/>
    </location>
</feature>
<keyword evidence="2" id="KW-0812">Transmembrane</keyword>
<dbReference type="InterPro" id="IPR014851">
    <property type="entry name" value="BCS1_N"/>
</dbReference>
<keyword evidence="2" id="KW-1133">Transmembrane helix</keyword>